<dbReference type="PANTHER" id="PTHR10395:SF7">
    <property type="entry name" value="5-HYDROXYISOURATE HYDROLASE"/>
    <property type="match status" value="1"/>
</dbReference>
<comment type="function">
    <text evidence="2">Catalyzes the hydrolysis of 5-hydroxyisourate (HIU) to 2-oxo-4-hydroxy-4-carboxy-5-ureidoimidazoline (OHCU).</text>
</comment>
<dbReference type="NCBIfam" id="TIGR02962">
    <property type="entry name" value="hdxy_isourate"/>
    <property type="match status" value="1"/>
</dbReference>
<dbReference type="Gene3D" id="2.60.40.180">
    <property type="entry name" value="Transthyretin/hydroxyisourate hydrolase domain"/>
    <property type="match status" value="1"/>
</dbReference>
<evidence type="ECO:0000256" key="5">
    <source>
        <dbReference type="ARBA" id="ARBA00022631"/>
    </source>
</evidence>
<feature type="binding site" evidence="7">
    <location>
        <position position="52"/>
    </location>
    <ligand>
        <name>substrate</name>
    </ligand>
</feature>
<evidence type="ECO:0000256" key="2">
    <source>
        <dbReference type="ARBA" id="ARBA00002704"/>
    </source>
</evidence>
<evidence type="ECO:0000256" key="6">
    <source>
        <dbReference type="ARBA" id="ARBA00022801"/>
    </source>
</evidence>
<dbReference type="EC" id="3.5.2.17" evidence="8"/>
<dbReference type="RefSeq" id="WP_149432875.1">
    <property type="nucleotide sequence ID" value="NZ_VLNY01000019.1"/>
</dbReference>
<evidence type="ECO:0000256" key="3">
    <source>
        <dbReference type="ARBA" id="ARBA00009850"/>
    </source>
</evidence>
<dbReference type="InterPro" id="IPR036817">
    <property type="entry name" value="Transthyretin/HIU_hydrolase_sf"/>
</dbReference>
<accession>A0A5A7S5W6</accession>
<feature type="domain" description="Transthyretin/hydroxyisourate hydrolase" evidence="10">
    <location>
        <begin position="11"/>
        <end position="117"/>
    </location>
</feature>
<comment type="caution">
    <text evidence="11">The sequence shown here is derived from an EMBL/GenBank/DDBJ whole genome shotgun (WGS) entry which is preliminary data.</text>
</comment>
<feature type="binding site" evidence="7">
    <location>
        <position position="14"/>
    </location>
    <ligand>
        <name>substrate</name>
    </ligand>
</feature>
<dbReference type="InterPro" id="IPR023416">
    <property type="entry name" value="Transthyretin/HIU_hydrolase_d"/>
</dbReference>
<evidence type="ECO:0000256" key="8">
    <source>
        <dbReference type="RuleBase" id="RU361270"/>
    </source>
</evidence>
<comment type="catalytic activity">
    <reaction evidence="1 8">
        <text>5-hydroxyisourate + H2O = 5-hydroxy-2-oxo-4-ureido-2,5-dihydro-1H-imidazole-5-carboxylate + H(+)</text>
        <dbReference type="Rhea" id="RHEA:23736"/>
        <dbReference type="ChEBI" id="CHEBI:15377"/>
        <dbReference type="ChEBI" id="CHEBI:15378"/>
        <dbReference type="ChEBI" id="CHEBI:18072"/>
        <dbReference type="ChEBI" id="CHEBI:58639"/>
        <dbReference type="EC" id="3.5.2.17"/>
    </reaction>
</comment>
<feature type="region of interest" description="Disordered" evidence="9">
    <location>
        <begin position="35"/>
        <end position="56"/>
    </location>
</feature>
<dbReference type="Proteomes" id="UP000322244">
    <property type="component" value="Unassembled WGS sequence"/>
</dbReference>
<dbReference type="InterPro" id="IPR014306">
    <property type="entry name" value="Hydroxyisourate_hydrolase"/>
</dbReference>
<dbReference type="InterPro" id="IPR000895">
    <property type="entry name" value="Transthyretin/HIU_hydrolase"/>
</dbReference>
<proteinExistence type="inferred from homology"/>
<sequence>MSAVTPQRSHITTHILDTGTGRPASGVRATLEAETASGWQEIGSGETDHDGRISNLGPTSVEAGHYRITLATGAYFGTQGTETFFPAVVLVFVVADVTEHYHVPLLISPFAYSTYRGS</sequence>
<dbReference type="PRINTS" id="PR00189">
    <property type="entry name" value="TRNSTHYRETIN"/>
</dbReference>
<comment type="subunit">
    <text evidence="4 8">Homotetramer.</text>
</comment>
<dbReference type="AlphaFoldDB" id="A0A5A7S5W6"/>
<feature type="binding site" evidence="7">
    <location>
        <position position="115"/>
    </location>
    <ligand>
        <name>substrate</name>
    </ligand>
</feature>
<organism evidence="11 12">
    <name type="scientific">Antrihabitans cavernicola</name>
    <dbReference type="NCBI Taxonomy" id="2495913"/>
    <lineage>
        <taxon>Bacteria</taxon>
        <taxon>Bacillati</taxon>
        <taxon>Actinomycetota</taxon>
        <taxon>Actinomycetes</taxon>
        <taxon>Mycobacteriales</taxon>
        <taxon>Nocardiaceae</taxon>
        <taxon>Antrihabitans</taxon>
    </lineage>
</organism>
<evidence type="ECO:0000256" key="4">
    <source>
        <dbReference type="ARBA" id="ARBA00011881"/>
    </source>
</evidence>
<dbReference type="EMBL" id="VLNY01000019">
    <property type="protein sequence ID" value="KAA0018068.1"/>
    <property type="molecule type" value="Genomic_DNA"/>
</dbReference>
<evidence type="ECO:0000256" key="7">
    <source>
        <dbReference type="PIRSR" id="PIRSR600895-51"/>
    </source>
</evidence>
<evidence type="ECO:0000313" key="12">
    <source>
        <dbReference type="Proteomes" id="UP000322244"/>
    </source>
</evidence>
<reference evidence="11 12" key="1">
    <citation type="submission" date="2019-07" db="EMBL/GenBank/DDBJ databases">
        <title>Rhodococcus cavernicolus sp. nov., isolated from a cave.</title>
        <authorList>
            <person name="Lee S.D."/>
        </authorList>
    </citation>
    <scope>NUCLEOTIDE SEQUENCE [LARGE SCALE GENOMIC DNA]</scope>
    <source>
        <strain evidence="11 12">C1-24</strain>
    </source>
</reference>
<gene>
    <name evidence="11" type="primary">uraH</name>
    <name evidence="11" type="ORF">FOY51_24330</name>
</gene>
<dbReference type="GO" id="GO:0033971">
    <property type="term" value="F:hydroxyisourate hydrolase activity"/>
    <property type="evidence" value="ECO:0007669"/>
    <property type="project" value="UniProtKB-EC"/>
</dbReference>
<protein>
    <recommendedName>
        <fullName evidence="8">5-hydroxyisourate hydrolase</fullName>
        <shortName evidence="8">HIU hydrolase</shortName>
        <shortName evidence="8">HIUHase</shortName>
        <ecNumber evidence="8">3.5.2.17</ecNumber>
    </recommendedName>
</protein>
<keyword evidence="12" id="KW-1185">Reference proteome</keyword>
<comment type="similarity">
    <text evidence="3 8">Belongs to the transthyretin family. 5-hydroxyisourate hydrolase subfamily.</text>
</comment>
<dbReference type="SUPFAM" id="SSF49472">
    <property type="entry name" value="Transthyretin (synonym: prealbumin)"/>
    <property type="match status" value="1"/>
</dbReference>
<evidence type="ECO:0000259" key="10">
    <source>
        <dbReference type="Pfam" id="PF00576"/>
    </source>
</evidence>
<evidence type="ECO:0000313" key="11">
    <source>
        <dbReference type="EMBL" id="KAA0018068.1"/>
    </source>
</evidence>
<dbReference type="OrthoDB" id="9792386at2"/>
<keyword evidence="6 8" id="KW-0378">Hydrolase</keyword>
<evidence type="ECO:0000256" key="9">
    <source>
        <dbReference type="SAM" id="MobiDB-lite"/>
    </source>
</evidence>
<dbReference type="GO" id="GO:0006144">
    <property type="term" value="P:purine nucleobase metabolic process"/>
    <property type="evidence" value="ECO:0007669"/>
    <property type="project" value="UniProtKB-KW"/>
</dbReference>
<dbReference type="Pfam" id="PF00576">
    <property type="entry name" value="Transthyretin"/>
    <property type="match status" value="1"/>
</dbReference>
<dbReference type="PANTHER" id="PTHR10395">
    <property type="entry name" value="URICASE AND TRANSTHYRETIN-RELATED"/>
    <property type="match status" value="1"/>
</dbReference>
<name>A0A5A7S5W6_9NOCA</name>
<keyword evidence="5 8" id="KW-0659">Purine metabolism</keyword>
<evidence type="ECO:0000256" key="1">
    <source>
        <dbReference type="ARBA" id="ARBA00001043"/>
    </source>
</evidence>